<accession>A0A3M0CG40</accession>
<protein>
    <submittedName>
        <fullName evidence="1">Uncharacterized protein</fullName>
    </submittedName>
</protein>
<evidence type="ECO:0000313" key="2">
    <source>
        <dbReference type="Proteomes" id="UP000271227"/>
    </source>
</evidence>
<organism evidence="1 2">
    <name type="scientific">Eilatimonas milleporae</name>
    <dbReference type="NCBI Taxonomy" id="911205"/>
    <lineage>
        <taxon>Bacteria</taxon>
        <taxon>Pseudomonadati</taxon>
        <taxon>Pseudomonadota</taxon>
        <taxon>Alphaproteobacteria</taxon>
        <taxon>Kordiimonadales</taxon>
        <taxon>Kordiimonadaceae</taxon>
        <taxon>Eilatimonas</taxon>
    </lineage>
</organism>
<name>A0A3M0CG40_9PROT</name>
<evidence type="ECO:0000313" key="1">
    <source>
        <dbReference type="EMBL" id="RMB07945.1"/>
    </source>
</evidence>
<dbReference type="Proteomes" id="UP000271227">
    <property type="component" value="Unassembled WGS sequence"/>
</dbReference>
<dbReference type="AlphaFoldDB" id="A0A3M0CG40"/>
<sequence>MKSIGFFRTFFVKNGSMVKKGSVDRAVFRTNPGPCRKSF</sequence>
<dbReference type="InParanoid" id="A0A3M0CG40"/>
<keyword evidence="2" id="KW-1185">Reference proteome</keyword>
<dbReference type="EMBL" id="REFR01000011">
    <property type="protein sequence ID" value="RMB07945.1"/>
    <property type="molecule type" value="Genomic_DNA"/>
</dbReference>
<gene>
    <name evidence="1" type="ORF">BXY39_2039</name>
</gene>
<proteinExistence type="predicted"/>
<comment type="caution">
    <text evidence="1">The sequence shown here is derived from an EMBL/GenBank/DDBJ whole genome shotgun (WGS) entry which is preliminary data.</text>
</comment>
<reference evidence="1 2" key="1">
    <citation type="submission" date="2018-10" db="EMBL/GenBank/DDBJ databases">
        <title>Genomic Encyclopedia of Archaeal and Bacterial Type Strains, Phase II (KMG-II): from individual species to whole genera.</title>
        <authorList>
            <person name="Goeker M."/>
        </authorList>
    </citation>
    <scope>NUCLEOTIDE SEQUENCE [LARGE SCALE GENOMIC DNA]</scope>
    <source>
        <strain evidence="1 2">DSM 25217</strain>
    </source>
</reference>